<dbReference type="EMBL" id="ML120503">
    <property type="protein sequence ID" value="RPA91171.1"/>
    <property type="molecule type" value="Genomic_DNA"/>
</dbReference>
<keyword evidence="1" id="KW-0560">Oxidoreductase</keyword>
<accession>A0A3N4J3M9</accession>
<sequence length="94" mass="10095">MLVAGGTGVSFTLPLALELLKEGKVRRVGFALIFRRRENTEWISPELDALLDQDTSSTSSLSQGSIEGEKEKGKTQTGVSTQQISDNDSATPVV</sequence>
<dbReference type="InterPro" id="IPR039261">
    <property type="entry name" value="FNR_nucleotide-bd"/>
</dbReference>
<evidence type="ECO:0000313" key="5">
    <source>
        <dbReference type="Proteomes" id="UP000276215"/>
    </source>
</evidence>
<dbReference type="Gene3D" id="3.40.50.80">
    <property type="entry name" value="Nucleotide-binding domain of ferredoxin-NADP reductase (FNR) module"/>
    <property type="match status" value="1"/>
</dbReference>
<feature type="compositionally biased region" description="Polar residues" evidence="2">
    <location>
        <begin position="75"/>
        <end position="94"/>
    </location>
</feature>
<evidence type="ECO:0000256" key="1">
    <source>
        <dbReference type="ARBA" id="ARBA00023002"/>
    </source>
</evidence>
<evidence type="ECO:0000313" key="4">
    <source>
        <dbReference type="EMBL" id="RPA91171.1"/>
    </source>
</evidence>
<dbReference type="Pfam" id="PF08030">
    <property type="entry name" value="NAD_binding_6"/>
    <property type="match status" value="1"/>
</dbReference>
<organism evidence="4 5">
    <name type="scientific">Choiromyces venosus 120613-1</name>
    <dbReference type="NCBI Taxonomy" id="1336337"/>
    <lineage>
        <taxon>Eukaryota</taxon>
        <taxon>Fungi</taxon>
        <taxon>Dikarya</taxon>
        <taxon>Ascomycota</taxon>
        <taxon>Pezizomycotina</taxon>
        <taxon>Pezizomycetes</taxon>
        <taxon>Pezizales</taxon>
        <taxon>Tuberaceae</taxon>
        <taxon>Choiromyces</taxon>
    </lineage>
</organism>
<gene>
    <name evidence="4" type="ORF">L873DRAFT_343755</name>
</gene>
<proteinExistence type="predicted"/>
<dbReference type="AlphaFoldDB" id="A0A3N4J3M9"/>
<dbReference type="InterPro" id="IPR013121">
    <property type="entry name" value="Fe_red_NAD-bd_6"/>
</dbReference>
<dbReference type="Proteomes" id="UP000276215">
    <property type="component" value="Unassembled WGS sequence"/>
</dbReference>
<reference evidence="4 5" key="1">
    <citation type="journal article" date="2018" name="Nat. Ecol. Evol.">
        <title>Pezizomycetes genomes reveal the molecular basis of ectomycorrhizal truffle lifestyle.</title>
        <authorList>
            <person name="Murat C."/>
            <person name="Payen T."/>
            <person name="Noel B."/>
            <person name="Kuo A."/>
            <person name="Morin E."/>
            <person name="Chen J."/>
            <person name="Kohler A."/>
            <person name="Krizsan K."/>
            <person name="Balestrini R."/>
            <person name="Da Silva C."/>
            <person name="Montanini B."/>
            <person name="Hainaut M."/>
            <person name="Levati E."/>
            <person name="Barry K.W."/>
            <person name="Belfiori B."/>
            <person name="Cichocki N."/>
            <person name="Clum A."/>
            <person name="Dockter R.B."/>
            <person name="Fauchery L."/>
            <person name="Guy J."/>
            <person name="Iotti M."/>
            <person name="Le Tacon F."/>
            <person name="Lindquist E.A."/>
            <person name="Lipzen A."/>
            <person name="Malagnac F."/>
            <person name="Mello A."/>
            <person name="Molinier V."/>
            <person name="Miyauchi S."/>
            <person name="Poulain J."/>
            <person name="Riccioni C."/>
            <person name="Rubini A."/>
            <person name="Sitrit Y."/>
            <person name="Splivallo R."/>
            <person name="Traeger S."/>
            <person name="Wang M."/>
            <person name="Zifcakova L."/>
            <person name="Wipf D."/>
            <person name="Zambonelli A."/>
            <person name="Paolocci F."/>
            <person name="Nowrousian M."/>
            <person name="Ottonello S."/>
            <person name="Baldrian P."/>
            <person name="Spatafora J.W."/>
            <person name="Henrissat B."/>
            <person name="Nagy L.G."/>
            <person name="Aury J.M."/>
            <person name="Wincker P."/>
            <person name="Grigoriev I.V."/>
            <person name="Bonfante P."/>
            <person name="Martin F.M."/>
        </authorList>
    </citation>
    <scope>NUCLEOTIDE SEQUENCE [LARGE SCALE GENOMIC DNA]</scope>
    <source>
        <strain evidence="4 5">120613-1</strain>
    </source>
</reference>
<dbReference type="SUPFAM" id="SSF52343">
    <property type="entry name" value="Ferredoxin reductase-like, C-terminal NADP-linked domain"/>
    <property type="match status" value="1"/>
</dbReference>
<evidence type="ECO:0000259" key="3">
    <source>
        <dbReference type="Pfam" id="PF08030"/>
    </source>
</evidence>
<keyword evidence="5" id="KW-1185">Reference proteome</keyword>
<feature type="region of interest" description="Disordered" evidence="2">
    <location>
        <begin position="53"/>
        <end position="94"/>
    </location>
</feature>
<protein>
    <recommendedName>
        <fullName evidence="3">Ferric reductase NAD binding domain-containing protein</fullName>
    </recommendedName>
</protein>
<feature type="compositionally biased region" description="Low complexity" evidence="2">
    <location>
        <begin position="53"/>
        <end position="63"/>
    </location>
</feature>
<name>A0A3N4J3M9_9PEZI</name>
<feature type="domain" description="Ferric reductase NAD binding" evidence="3">
    <location>
        <begin position="1"/>
        <end position="56"/>
    </location>
</feature>
<evidence type="ECO:0000256" key="2">
    <source>
        <dbReference type="SAM" id="MobiDB-lite"/>
    </source>
</evidence>
<dbReference type="GO" id="GO:0016491">
    <property type="term" value="F:oxidoreductase activity"/>
    <property type="evidence" value="ECO:0007669"/>
    <property type="project" value="UniProtKB-KW"/>
</dbReference>
<dbReference type="OrthoDB" id="10006946at2759"/>